<dbReference type="Gene3D" id="2.40.10.120">
    <property type="match status" value="1"/>
</dbReference>
<dbReference type="GO" id="GO:0004252">
    <property type="term" value="F:serine-type endopeptidase activity"/>
    <property type="evidence" value="ECO:0007669"/>
    <property type="project" value="InterPro"/>
</dbReference>
<dbReference type="EMBL" id="CP040004">
    <property type="protein sequence ID" value="QCT42021.1"/>
    <property type="molecule type" value="Genomic_DNA"/>
</dbReference>
<dbReference type="AlphaFoldDB" id="A0A4P9A2M1"/>
<dbReference type="Pfam" id="PF13365">
    <property type="entry name" value="Trypsin_2"/>
    <property type="match status" value="1"/>
</dbReference>
<dbReference type="SMART" id="SM00228">
    <property type="entry name" value="PDZ"/>
    <property type="match status" value="1"/>
</dbReference>
<feature type="transmembrane region" description="Helical" evidence="3">
    <location>
        <begin position="24"/>
        <end position="49"/>
    </location>
</feature>
<dbReference type="InterPro" id="IPR009003">
    <property type="entry name" value="Peptidase_S1_PA"/>
</dbReference>
<dbReference type="KEGG" id="nft:FBF37_00850"/>
<dbReference type="RefSeq" id="WP_138078565.1">
    <property type="nucleotide sequence ID" value="NZ_CP040004.1"/>
</dbReference>
<keyword evidence="3" id="KW-0472">Membrane</keyword>
<dbReference type="Gene3D" id="2.30.42.10">
    <property type="match status" value="1"/>
</dbReference>
<feature type="domain" description="PDZ" evidence="4">
    <location>
        <begin position="287"/>
        <end position="374"/>
    </location>
</feature>
<dbReference type="GO" id="GO:0006508">
    <property type="term" value="P:proteolysis"/>
    <property type="evidence" value="ECO:0007669"/>
    <property type="project" value="UniProtKB-KW"/>
</dbReference>
<dbReference type="InterPro" id="IPR001940">
    <property type="entry name" value="Peptidase_S1C"/>
</dbReference>
<dbReference type="OrthoDB" id="9758917at2"/>
<evidence type="ECO:0000256" key="3">
    <source>
        <dbReference type="SAM" id="Phobius"/>
    </source>
</evidence>
<dbReference type="InterPro" id="IPR051201">
    <property type="entry name" value="Chloro_Bact_Ser_Proteases"/>
</dbReference>
<keyword evidence="1" id="KW-0645">Protease</keyword>
<dbReference type="SUPFAM" id="SSF50156">
    <property type="entry name" value="PDZ domain-like"/>
    <property type="match status" value="1"/>
</dbReference>
<reference evidence="5 6" key="1">
    <citation type="submission" date="2019-04" db="EMBL/GenBank/DDBJ databases">
        <title>Saccharibacteria TM7 genomes.</title>
        <authorList>
            <person name="Bor B."/>
            <person name="He X."/>
            <person name="Chen T."/>
            <person name="Dewhirst F.E."/>
        </authorList>
    </citation>
    <scope>NUCLEOTIDE SEQUENCE [LARGE SCALE GENOMIC DNA]</scope>
    <source>
        <strain evidence="5 6">BB001</strain>
    </source>
</reference>
<dbReference type="Pfam" id="PF13180">
    <property type="entry name" value="PDZ_2"/>
    <property type="match status" value="1"/>
</dbReference>
<gene>
    <name evidence="5" type="ORF">FBF37_00850</name>
</gene>
<organism evidence="5 6">
    <name type="scientific">Candidatus Nanosynbacter featherlites</name>
    <dbReference type="NCBI Taxonomy" id="2572088"/>
    <lineage>
        <taxon>Bacteria</taxon>
        <taxon>Candidatus Saccharimonadota</taxon>
        <taxon>Candidatus Saccharimonadia</taxon>
        <taxon>Candidatus Nanosynbacterales</taxon>
        <taxon>Candidatus Nanosynbacteraceae</taxon>
        <taxon>Candidatus Nanosynbacter</taxon>
    </lineage>
</organism>
<evidence type="ECO:0000313" key="6">
    <source>
        <dbReference type="Proteomes" id="UP000310639"/>
    </source>
</evidence>
<name>A0A4P9A2M1_9BACT</name>
<accession>A0A4P9A2M1</accession>
<protein>
    <submittedName>
        <fullName evidence="5">PDZ domain-containing protein</fullName>
    </submittedName>
</protein>
<keyword evidence="3" id="KW-0812">Transmembrane</keyword>
<evidence type="ECO:0000256" key="2">
    <source>
        <dbReference type="ARBA" id="ARBA00022801"/>
    </source>
</evidence>
<dbReference type="InterPro" id="IPR036034">
    <property type="entry name" value="PDZ_sf"/>
</dbReference>
<dbReference type="PANTHER" id="PTHR43343:SF3">
    <property type="entry name" value="PROTEASE DO-LIKE 8, CHLOROPLASTIC"/>
    <property type="match status" value="1"/>
</dbReference>
<dbReference type="PRINTS" id="PR00834">
    <property type="entry name" value="PROTEASES2C"/>
</dbReference>
<keyword evidence="2" id="KW-0378">Hydrolase</keyword>
<keyword evidence="3" id="KW-1133">Transmembrane helix</keyword>
<dbReference type="InterPro" id="IPR001478">
    <property type="entry name" value="PDZ"/>
</dbReference>
<keyword evidence="6" id="KW-1185">Reference proteome</keyword>
<dbReference type="PANTHER" id="PTHR43343">
    <property type="entry name" value="PEPTIDASE S12"/>
    <property type="match status" value="1"/>
</dbReference>
<dbReference type="SUPFAM" id="SSF50494">
    <property type="entry name" value="Trypsin-like serine proteases"/>
    <property type="match status" value="1"/>
</dbReference>
<evidence type="ECO:0000256" key="1">
    <source>
        <dbReference type="ARBA" id="ARBA00022670"/>
    </source>
</evidence>
<evidence type="ECO:0000313" key="5">
    <source>
        <dbReference type="EMBL" id="QCT42021.1"/>
    </source>
</evidence>
<dbReference type="Proteomes" id="UP000310639">
    <property type="component" value="Chromosome"/>
</dbReference>
<evidence type="ECO:0000259" key="4">
    <source>
        <dbReference type="SMART" id="SM00228"/>
    </source>
</evidence>
<proteinExistence type="predicted"/>
<sequence length="388" mass="40715">MTEVGIEQPNNSRQVITLSRRRMMAIWVAIAALFLLMIMIGSVLLLMVLRPKLASTHGPTVDGNLTVTAEESNVSKIVNQVSPSVVSIITVKSNGFRSQESAGTGVIISKDGYILTNKHVVNGGRSFQVITGSGDRHTSVKLVGVDPLNDIAFLKINGVDNLSPATIGDSSTVRVGQKVIAIGNSLGKFQNTVTSGIISGKGRPLQASSGSDDDQDQKPESLIDLLQTDAAINPGNSGGPLLNMAGQVIGINTAIVEDAQSIGFAIPIGAAKGLIRSVLEKGEINKSYIGVRYLEVTPETRAANKLSVKNGAFVGGVSGQLVQQGGPADKAGIKSGDIITKVNDKTIGEHGGLTSLIGEYLPGETIELTVIRDNREQKLRLTLGAYKS</sequence>